<feature type="compositionally biased region" description="Pro residues" evidence="9">
    <location>
        <begin position="65"/>
        <end position="77"/>
    </location>
</feature>
<dbReference type="CDD" id="cd01130">
    <property type="entry name" value="VirB11-like_ATPase"/>
    <property type="match status" value="1"/>
</dbReference>
<reference evidence="13" key="1">
    <citation type="journal article" date="2020" name="Mol. Plant Microbe">
        <title>Rhizobial microsymbionts of the narrowly endemic Oxytropis species growing in Kamchatka are characterized by significant genetic diversity and possess a set of genes that are associated with T3SS and T6SS secretion systems and can affect the development of symbiosis.</title>
        <authorList>
            <person name="Safronova V."/>
            <person name="Guro P."/>
            <person name="Sazanova A."/>
            <person name="Kuznetsova I."/>
            <person name="Belimov A."/>
            <person name="Yakubov V."/>
            <person name="Chirak E."/>
            <person name="Afonin A."/>
            <person name="Gogolev Y."/>
            <person name="Andronov E."/>
            <person name="Tikhonovich I."/>
        </authorList>
    </citation>
    <scope>NUCLEOTIDE SEQUENCE [LARGE SCALE GENOMIC DNA]</scope>
    <source>
        <strain evidence="13">583</strain>
        <plasmid evidence="13">p_2</plasmid>
    </source>
</reference>
<dbReference type="PANTHER" id="PTHR30486">
    <property type="entry name" value="TWITCHING MOTILITY PROTEIN PILT"/>
    <property type="match status" value="1"/>
</dbReference>
<feature type="region of interest" description="Disordered" evidence="9">
    <location>
        <begin position="120"/>
        <end position="183"/>
    </location>
</feature>
<dbReference type="EMBL" id="CP050297">
    <property type="protein sequence ID" value="QND61532.1"/>
    <property type="molecule type" value="Genomic_DNA"/>
</dbReference>
<dbReference type="Gene3D" id="3.30.450.90">
    <property type="match status" value="1"/>
</dbReference>
<feature type="domain" description="Bacterial type II secretion system protein E" evidence="11">
    <location>
        <begin position="508"/>
        <end position="785"/>
    </location>
</feature>
<dbReference type="SUPFAM" id="SSF52540">
    <property type="entry name" value="P-loop containing nucleoside triphosphate hydrolases"/>
    <property type="match status" value="1"/>
</dbReference>
<evidence type="ECO:0000256" key="8">
    <source>
        <dbReference type="RuleBase" id="RU366071"/>
    </source>
</evidence>
<evidence type="ECO:0000256" key="5">
    <source>
        <dbReference type="ARBA" id="ARBA00022692"/>
    </source>
</evidence>
<dbReference type="CDD" id="cd16429">
    <property type="entry name" value="VirB10"/>
    <property type="match status" value="1"/>
</dbReference>
<sequence>MTQIDYNQLDGSPTVARRGAGVGTRIALVSLGVVLVGALIWLNWPREPVSRDLRSDGEENFNPPEFRPPALNEPPQPADGTIDQIVVPPPADAQGGTQQADNVDQTVQEGADLDAQRRALEAQMAAEEARRKAEEDEARRKAAAEDEARRKAEAAEHEKAVWERLRSNQMVTNGETGSTDAGAQAAQVEIAPDGQIIPVPGADSDPNKAFLAQSEASSSGIVQARAFRRIDALIPEGTILRGYLETAINTDLPGAVRAVVREDVFSLDGRRILIPKGSRLTGEYRSGLARGQKRVFIVWNRVIRSDGISVDIKSPGADALGRGGMGGRVDTHWVERYGNAIMLSVVGGVSEYLSSLGDSSQGGQQRQVSTIDPVTGETTTVTYGGNGSQRDARGIAFDKSSTALQQLAQEAFRDTQNIGPTVYVDQGTSIVVLVRRDLDFSDLYADPVQEEVARLKAGGRPKTAIDPTPPLRDAKGSFLSRLWEPGEMNAVHPLPDPWARAPVLRAHLEPIWPYLSEDAVSEIAINRPGELFIERLGAKEMEHVVKREVTPGWIRNISTGVASATNQVINEERPVLSAALPSGERIQCILPPAAPEGGAISIRKQVIMDMSLDAYKALGAFENTAMGSGLALSTEEKRLVEMLHDTSPMEFLQYAVRNRVSIVVSGGTSTGKTTFLNALLKEIPAHERIITIEDTRELRLPAPNNVALIASKGDQGLAKVSAQQLLEASLRMRPDRLLLGELRGAETFAFLQAINTGHPGSLTTVHANSARSAYERLALMVMQGSSGLSRSEILDYLREVIPLVVQMVRTEGGRRGISEIKFTKAETI</sequence>
<dbReference type="Gene3D" id="2.40.128.260">
    <property type="entry name" value="Type IV secretion system, VirB10/TraB/TrbI"/>
    <property type="match status" value="2"/>
</dbReference>
<dbReference type="InterPro" id="IPR042217">
    <property type="entry name" value="T4SS_VirB10/TrbI"/>
</dbReference>
<dbReference type="GO" id="GO:0005737">
    <property type="term" value="C:cytoplasm"/>
    <property type="evidence" value="ECO:0007669"/>
    <property type="project" value="UniProtKB-SubCell"/>
</dbReference>
<evidence type="ECO:0000256" key="9">
    <source>
        <dbReference type="SAM" id="MobiDB-lite"/>
    </source>
</evidence>
<comment type="similarity">
    <text evidence="2 8">Belongs to the GSP E family.</text>
</comment>
<keyword evidence="8" id="KW-0067">ATP-binding</keyword>
<dbReference type="InterPro" id="IPR014155">
    <property type="entry name" value="VirB11"/>
</dbReference>
<name>A0A7G6T450_9HYPH</name>
<evidence type="ECO:0000256" key="4">
    <source>
        <dbReference type="ARBA" id="ARBA00022475"/>
    </source>
</evidence>
<accession>A0A7G6T450</accession>
<dbReference type="GO" id="GO:0005524">
    <property type="term" value="F:ATP binding"/>
    <property type="evidence" value="ECO:0007669"/>
    <property type="project" value="UniProtKB-UniRule"/>
</dbReference>
<keyword evidence="8" id="KW-0547">Nucleotide-binding</keyword>
<keyword evidence="12" id="KW-0614">Plasmid</keyword>
<comment type="similarity">
    <text evidence="3">Belongs to the TrbI/VirB10 family.</text>
</comment>
<feature type="compositionally biased region" description="Basic and acidic residues" evidence="9">
    <location>
        <begin position="127"/>
        <end position="166"/>
    </location>
</feature>
<evidence type="ECO:0000256" key="2">
    <source>
        <dbReference type="ARBA" id="ARBA00006611"/>
    </source>
</evidence>
<dbReference type="Pfam" id="PF00437">
    <property type="entry name" value="T2SSE"/>
    <property type="match status" value="1"/>
</dbReference>
<dbReference type="InterPro" id="IPR047695">
    <property type="entry name" value="T4SS_VirB10/PtlG"/>
</dbReference>
<comment type="function">
    <text evidence="8">Part of the Type IV secretion system.</text>
</comment>
<dbReference type="InterPro" id="IPR027417">
    <property type="entry name" value="P-loop_NTPase"/>
</dbReference>
<dbReference type="InterPro" id="IPR005498">
    <property type="entry name" value="T4SS_VirB10/TraB/TrbI"/>
</dbReference>
<keyword evidence="5 10" id="KW-0812">Transmembrane</keyword>
<dbReference type="AlphaFoldDB" id="A0A7G6T450"/>
<keyword evidence="6 10" id="KW-1133">Transmembrane helix</keyword>
<feature type="transmembrane region" description="Helical" evidence="10">
    <location>
        <begin position="26"/>
        <end position="44"/>
    </location>
</feature>
<feature type="region of interest" description="Disordered" evidence="9">
    <location>
        <begin position="53"/>
        <end position="101"/>
    </location>
</feature>
<dbReference type="Gene3D" id="3.40.50.300">
    <property type="entry name" value="P-loop containing nucleotide triphosphate hydrolases"/>
    <property type="match status" value="1"/>
</dbReference>
<evidence type="ECO:0000256" key="7">
    <source>
        <dbReference type="ARBA" id="ARBA00023136"/>
    </source>
</evidence>
<dbReference type="InterPro" id="IPR001482">
    <property type="entry name" value="T2SS/T4SS_dom"/>
</dbReference>
<comment type="subcellular location">
    <subcellularLocation>
        <location evidence="1">Cell membrane</location>
        <topology evidence="1">Single-pass membrane protein</topology>
    </subcellularLocation>
    <subcellularLocation>
        <location evidence="8">Cytoplasm</location>
    </subcellularLocation>
</comment>
<dbReference type="Proteomes" id="UP000515465">
    <property type="component" value="Plasmid p_2"/>
</dbReference>
<gene>
    <name evidence="12" type="primary">virB11</name>
    <name evidence="12" type="ORF">HB778_34935</name>
</gene>
<evidence type="ECO:0000313" key="12">
    <source>
        <dbReference type="EMBL" id="QND61532.1"/>
    </source>
</evidence>
<evidence type="ECO:0000256" key="6">
    <source>
        <dbReference type="ARBA" id="ARBA00022989"/>
    </source>
</evidence>
<dbReference type="NCBIfam" id="NF038091">
    <property type="entry name" value="T4SS_VirB10"/>
    <property type="match status" value="1"/>
</dbReference>
<dbReference type="PANTHER" id="PTHR30486:SF6">
    <property type="entry name" value="TYPE IV PILUS RETRACTATION ATPASE PILT"/>
    <property type="match status" value="1"/>
</dbReference>
<keyword evidence="8" id="KW-0963">Cytoplasm</keyword>
<geneLocation type="plasmid" evidence="12 13">
    <name>p_2</name>
</geneLocation>
<evidence type="ECO:0000259" key="11">
    <source>
        <dbReference type="Pfam" id="PF00437"/>
    </source>
</evidence>
<dbReference type="GO" id="GO:0005886">
    <property type="term" value="C:plasma membrane"/>
    <property type="evidence" value="ECO:0007669"/>
    <property type="project" value="UniProtKB-SubCell"/>
</dbReference>
<evidence type="ECO:0000256" key="3">
    <source>
        <dbReference type="ARBA" id="ARBA00010265"/>
    </source>
</evidence>
<evidence type="ECO:0000256" key="1">
    <source>
        <dbReference type="ARBA" id="ARBA00004162"/>
    </source>
</evidence>
<keyword evidence="7 10" id="KW-0472">Membrane</keyword>
<dbReference type="NCBIfam" id="TIGR02788">
    <property type="entry name" value="VirB11"/>
    <property type="match status" value="1"/>
</dbReference>
<evidence type="ECO:0000313" key="13">
    <source>
        <dbReference type="Proteomes" id="UP000515465"/>
    </source>
</evidence>
<dbReference type="Pfam" id="PF03743">
    <property type="entry name" value="TrbI"/>
    <property type="match status" value="1"/>
</dbReference>
<dbReference type="InterPro" id="IPR050921">
    <property type="entry name" value="T4SS_GSP_E_ATPase"/>
</dbReference>
<feature type="compositionally biased region" description="Polar residues" evidence="9">
    <location>
        <begin position="167"/>
        <end position="181"/>
    </location>
</feature>
<keyword evidence="4" id="KW-1003">Cell membrane</keyword>
<protein>
    <recommendedName>
        <fullName evidence="8">Type IV secretion system protein</fullName>
    </recommendedName>
</protein>
<dbReference type="GO" id="GO:0044097">
    <property type="term" value="P:secretion by the type IV secretion system"/>
    <property type="evidence" value="ECO:0007669"/>
    <property type="project" value="InterPro"/>
</dbReference>
<evidence type="ECO:0000256" key="10">
    <source>
        <dbReference type="SAM" id="Phobius"/>
    </source>
</evidence>
<organism evidence="12 13">
    <name type="scientific">Mesorhizobium huakuii</name>
    <dbReference type="NCBI Taxonomy" id="28104"/>
    <lineage>
        <taxon>Bacteria</taxon>
        <taxon>Pseudomonadati</taxon>
        <taxon>Pseudomonadota</taxon>
        <taxon>Alphaproteobacteria</taxon>
        <taxon>Hyphomicrobiales</taxon>
        <taxon>Phyllobacteriaceae</taxon>
        <taxon>Mesorhizobium</taxon>
    </lineage>
</organism>
<dbReference type="GO" id="GO:0043684">
    <property type="term" value="C:type IV secretion system complex"/>
    <property type="evidence" value="ECO:0007669"/>
    <property type="project" value="UniProtKB-UniRule"/>
</dbReference>
<dbReference type="GO" id="GO:0016887">
    <property type="term" value="F:ATP hydrolysis activity"/>
    <property type="evidence" value="ECO:0007669"/>
    <property type="project" value="InterPro"/>
</dbReference>
<proteinExistence type="inferred from homology"/>